<keyword evidence="4" id="KW-0326">Glycosidase</keyword>
<keyword evidence="7" id="KW-1185">Reference proteome</keyword>
<evidence type="ECO:0000256" key="4">
    <source>
        <dbReference type="ARBA" id="ARBA00023295"/>
    </source>
</evidence>
<comment type="similarity">
    <text evidence="1">Belongs to the glycosyl hydrolase 38 family.</text>
</comment>
<dbReference type="Pfam" id="PF07748">
    <property type="entry name" value="Glyco_hydro_38C"/>
    <property type="match status" value="1"/>
</dbReference>
<dbReference type="Pfam" id="PF22907">
    <property type="entry name" value="Ams1-like_1st"/>
    <property type="match status" value="1"/>
</dbReference>
<dbReference type="Gene3D" id="1.20.1270.50">
    <property type="entry name" value="Glycoside hydrolase family 38, central domain"/>
    <property type="match status" value="1"/>
</dbReference>
<dbReference type="InterPro" id="IPR037094">
    <property type="entry name" value="Glyco_hydro_38_cen_sf"/>
</dbReference>
<accession>A0ABT1ZHB0</accession>
<dbReference type="SMART" id="SM00872">
    <property type="entry name" value="Alpha-mann_mid"/>
    <property type="match status" value="1"/>
</dbReference>
<evidence type="ECO:0000256" key="3">
    <source>
        <dbReference type="ARBA" id="ARBA00022801"/>
    </source>
</evidence>
<dbReference type="RefSeq" id="WP_258799196.1">
    <property type="nucleotide sequence ID" value="NZ_JANTHX010000007.1"/>
</dbReference>
<dbReference type="InterPro" id="IPR028995">
    <property type="entry name" value="Glyco_hydro_57/38_cen_sf"/>
</dbReference>
<dbReference type="InterPro" id="IPR054723">
    <property type="entry name" value="Ams1-like_N"/>
</dbReference>
<dbReference type="SUPFAM" id="SSF88688">
    <property type="entry name" value="Families 57/38 glycoside transferase middle domain"/>
    <property type="match status" value="1"/>
</dbReference>
<dbReference type="Pfam" id="PF17677">
    <property type="entry name" value="Glyco_hydro38C2"/>
    <property type="match status" value="1"/>
</dbReference>
<dbReference type="Pfam" id="PF09261">
    <property type="entry name" value="Alpha-mann_mid"/>
    <property type="match status" value="1"/>
</dbReference>
<dbReference type="PANTHER" id="PTHR46017">
    <property type="entry name" value="ALPHA-MANNOSIDASE 2C1"/>
    <property type="match status" value="1"/>
</dbReference>
<dbReference type="EMBL" id="JANTHX010000007">
    <property type="protein sequence ID" value="MCS0500099.1"/>
    <property type="molecule type" value="Genomic_DNA"/>
</dbReference>
<reference evidence="6 7" key="1">
    <citation type="submission" date="2022-08" db="EMBL/GenBank/DDBJ databases">
        <authorList>
            <person name="Li F."/>
        </authorList>
    </citation>
    <scope>NUCLEOTIDE SEQUENCE [LARGE SCALE GENOMIC DNA]</scope>
    <source>
        <strain evidence="6 7">10F1B-8-1</strain>
    </source>
</reference>
<dbReference type="InterPro" id="IPR011330">
    <property type="entry name" value="Glyco_hydro/deAcase_b/a-brl"/>
</dbReference>
<feature type="domain" description="Glycoside hydrolase family 38 central" evidence="5">
    <location>
        <begin position="515"/>
        <end position="593"/>
    </location>
</feature>
<dbReference type="Gene3D" id="2.60.40.2220">
    <property type="match status" value="1"/>
</dbReference>
<organism evidence="6 7">
    <name type="scientific">Protaetiibacter mangrovi</name>
    <dbReference type="NCBI Taxonomy" id="2970926"/>
    <lineage>
        <taxon>Bacteria</taxon>
        <taxon>Bacillati</taxon>
        <taxon>Actinomycetota</taxon>
        <taxon>Actinomycetes</taxon>
        <taxon>Micrococcales</taxon>
        <taxon>Microbacteriaceae</taxon>
        <taxon>Protaetiibacter</taxon>
    </lineage>
</organism>
<dbReference type="Gene3D" id="3.20.110.10">
    <property type="entry name" value="Glycoside hydrolase 38, N terminal domain"/>
    <property type="match status" value="1"/>
</dbReference>
<dbReference type="InterPro" id="IPR015341">
    <property type="entry name" value="Glyco_hydro_38_cen"/>
</dbReference>
<dbReference type="Proteomes" id="UP001205337">
    <property type="component" value="Unassembled WGS sequence"/>
</dbReference>
<dbReference type="Pfam" id="PF01074">
    <property type="entry name" value="Glyco_hydro_38N"/>
    <property type="match status" value="1"/>
</dbReference>
<protein>
    <submittedName>
        <fullName evidence="6">Glycosyl hydrolase-related protein</fullName>
    </submittedName>
</protein>
<keyword evidence="2" id="KW-0479">Metal-binding</keyword>
<evidence type="ECO:0000256" key="1">
    <source>
        <dbReference type="ARBA" id="ARBA00009792"/>
    </source>
</evidence>
<dbReference type="InterPro" id="IPR011682">
    <property type="entry name" value="Glyco_hydro_38_C"/>
</dbReference>
<evidence type="ECO:0000256" key="2">
    <source>
        <dbReference type="ARBA" id="ARBA00022723"/>
    </source>
</evidence>
<dbReference type="InterPro" id="IPR011013">
    <property type="entry name" value="Gal_mutarotase_sf_dom"/>
</dbReference>
<name>A0ABT1ZHB0_9MICO</name>
<evidence type="ECO:0000313" key="6">
    <source>
        <dbReference type="EMBL" id="MCS0500099.1"/>
    </source>
</evidence>
<evidence type="ECO:0000259" key="5">
    <source>
        <dbReference type="SMART" id="SM00872"/>
    </source>
</evidence>
<dbReference type="InterPro" id="IPR000602">
    <property type="entry name" value="Glyco_hydro_38_N"/>
</dbReference>
<dbReference type="InterPro" id="IPR041147">
    <property type="entry name" value="GH38_C"/>
</dbReference>
<dbReference type="CDD" id="cd10789">
    <property type="entry name" value="GH38N_AMII_ER_cytosolic"/>
    <property type="match status" value="1"/>
</dbReference>
<keyword evidence="3 6" id="KW-0378">Hydrolase</keyword>
<dbReference type="GO" id="GO:0016787">
    <property type="term" value="F:hydrolase activity"/>
    <property type="evidence" value="ECO:0007669"/>
    <property type="project" value="UniProtKB-KW"/>
</dbReference>
<evidence type="ECO:0000313" key="7">
    <source>
        <dbReference type="Proteomes" id="UP001205337"/>
    </source>
</evidence>
<dbReference type="SUPFAM" id="SSF88713">
    <property type="entry name" value="Glycoside hydrolase/deacetylase"/>
    <property type="match status" value="1"/>
</dbReference>
<dbReference type="PANTHER" id="PTHR46017:SF1">
    <property type="entry name" value="ALPHA-MANNOSIDASE 2C1"/>
    <property type="match status" value="1"/>
</dbReference>
<dbReference type="InterPro" id="IPR027291">
    <property type="entry name" value="Glyco_hydro_38_N_sf"/>
</dbReference>
<dbReference type="Gene3D" id="2.70.98.30">
    <property type="entry name" value="Golgi alpha-mannosidase II, domain 4"/>
    <property type="match status" value="1"/>
</dbReference>
<comment type="caution">
    <text evidence="6">The sequence shown here is derived from an EMBL/GenBank/DDBJ whole genome shotgun (WGS) entry which is preliminary data.</text>
</comment>
<proteinExistence type="inferred from homology"/>
<gene>
    <name evidence="6" type="ORF">NUH29_11135</name>
</gene>
<dbReference type="SUPFAM" id="SSF74650">
    <property type="entry name" value="Galactose mutarotase-like"/>
    <property type="match status" value="1"/>
</dbReference>
<sequence>MHDERKILELRIRRILVEVLRPAVHAPAQRLEVSAHHLDGEPVPASEALARDFTPFQVGDPWGNAWGTTWFRMTARPPASWAGSVLEAVIDLGFTEGRPGMSAEGLAYSAEGSPLKGLHPTNRWLRLTDDYDGSAELTFFLEAAGNPHIEDGLAARELGAGLGAAPIYRLAVADVAVFHQEVAELVLDIEVLSELMGELAEADPRRWDVLYALNRAVAAVDLEDVVGSATAARAELRDVMRSPAVASAHVLTAVGHAHIDTAWLWPLRETERKAVRTASNALDLMRRDPSFVFVMSQAQQLAWIKQNQPQLFRDLQEKAAEGQFVPVAGMWVESDTNLPGGEALARQFVHGKRFVMEEFGTEPRGAWLPDSFGYSGALPQIMALSGSEWFMSQKISWNRTDVFPHSTFLWEGIDGTRVFSHMPPVNTYNGKVTGEELARAVRNFREKGKARHSLLPFGHGNGGGGPTREMLGRAHRFADIEGAPRVRMASPQQFFDDAAADHADPPVWTGEMYLEMHRGVFASHLSTKQGNRRAEHLLRAAEMWATTAAVTAGAPYPYDDLDALWKRVLLFQFHDILPGSSIEWVHREVEEEYAVIAERLEAMIAESLRVLAGEGNVPLVARSAPHDAAGATSAAIDAAPPRDEAAVTIAPHAGGYVLDNGMLRVRIDDAGLVRSVLQTATGREVISPESPANLLQVHPDVPAQWDAWDIDRYYRDSVVELDAATEGMEPFEDGDRIGIRVRRRHHRSTFVQTVALRPGAERVEFGLDVDWHERQTLVKVAFPFPLRATTSSSETQFGFIERPIPENTSWDFERFEICAHRYLQIHEGDVGVALVNDSTYGHDVRRTVSPAGTTTTVHLTILRGPTFPDPRADEGTHSLTYWLVPSAHPADAVAAGYAINSPNRPLTGAGPVGPLVTSHNPAVVVEALKFADDRSGDLIVRLYESTGTRQMASFEWGIPVTEVVENDLLERDVDGRRVLGGEPFAFRPFQIVTLRLRRAI</sequence>